<evidence type="ECO:0000313" key="2">
    <source>
        <dbReference type="EMBL" id="GME67054.1"/>
    </source>
</evidence>
<dbReference type="GO" id="GO:0005762">
    <property type="term" value="C:mitochondrial large ribosomal subunit"/>
    <property type="evidence" value="ECO:0007669"/>
    <property type="project" value="InterPro"/>
</dbReference>
<organism evidence="2 3">
    <name type="scientific">Candida boidinii</name>
    <name type="common">Yeast</name>
    <dbReference type="NCBI Taxonomy" id="5477"/>
    <lineage>
        <taxon>Eukaryota</taxon>
        <taxon>Fungi</taxon>
        <taxon>Dikarya</taxon>
        <taxon>Ascomycota</taxon>
        <taxon>Saccharomycotina</taxon>
        <taxon>Pichiomycetes</taxon>
        <taxon>Pichiales</taxon>
        <taxon>Pichiaceae</taxon>
        <taxon>Ogataea</taxon>
        <taxon>Ogataea/Candida clade</taxon>
    </lineage>
</organism>
<dbReference type="GO" id="GO:0006396">
    <property type="term" value="P:RNA processing"/>
    <property type="evidence" value="ECO:0007669"/>
    <property type="project" value="InterPro"/>
</dbReference>
<dbReference type="InterPro" id="IPR036389">
    <property type="entry name" value="RNase_III_sf"/>
</dbReference>
<dbReference type="AlphaFoldDB" id="A0A9W6WEI4"/>
<reference evidence="2" key="1">
    <citation type="submission" date="2023-04" db="EMBL/GenBank/DDBJ databases">
        <title>Candida boidinii NBRC 10035.</title>
        <authorList>
            <person name="Ichikawa N."/>
            <person name="Sato H."/>
            <person name="Tonouchi N."/>
        </authorList>
    </citation>
    <scope>NUCLEOTIDE SEQUENCE</scope>
    <source>
        <strain evidence="2">NBRC 10035</strain>
    </source>
</reference>
<dbReference type="GO" id="GO:0032543">
    <property type="term" value="P:mitochondrial translation"/>
    <property type="evidence" value="ECO:0007669"/>
    <property type="project" value="InterPro"/>
</dbReference>
<comment type="caution">
    <text evidence="2">The sequence shown here is derived from an EMBL/GenBank/DDBJ whole genome shotgun (WGS) entry which is preliminary data.</text>
</comment>
<dbReference type="GO" id="GO:0004525">
    <property type="term" value="F:ribonuclease III activity"/>
    <property type="evidence" value="ECO:0007669"/>
    <property type="project" value="InterPro"/>
</dbReference>
<name>A0A9W6WEI4_CANBO</name>
<dbReference type="PROSITE" id="PS50142">
    <property type="entry name" value="RNASE_3_2"/>
    <property type="match status" value="1"/>
</dbReference>
<proteinExistence type="predicted"/>
<dbReference type="GO" id="GO:0003735">
    <property type="term" value="F:structural constituent of ribosome"/>
    <property type="evidence" value="ECO:0007669"/>
    <property type="project" value="InterPro"/>
</dbReference>
<dbReference type="CDD" id="cd00593">
    <property type="entry name" value="RIBOc"/>
    <property type="match status" value="1"/>
</dbReference>
<feature type="domain" description="RNase III" evidence="1">
    <location>
        <begin position="70"/>
        <end position="126"/>
    </location>
</feature>
<evidence type="ECO:0000259" key="1">
    <source>
        <dbReference type="PROSITE" id="PS50142"/>
    </source>
</evidence>
<dbReference type="PANTHER" id="PTHR28160">
    <property type="entry name" value="54S RIBOSOMAL PROTEIN L15, MITOCHONDRIAL"/>
    <property type="match status" value="1"/>
</dbReference>
<sequence>MQSFRSSLLKSRSLSNTVYNNSIIQQVNAKRTVVLASGQRVRGAIRNPDDILISKGYKYGENEENLKIIKNYLKSKLNDKYELPDNLLLQILTHKSFAHGSKPYNEKLSFIGKELLKFNISKYIINLESDYDFAINKKNFEGLGSFSHKMTSSDKLLFNYIKSNNLNEIFFCKTAKNQKEDQPSTIYSTIITSLIGAIASKSGKSAAEEFIQTEILPNILPKVEELRQSTVKNV</sequence>
<dbReference type="PANTHER" id="PTHR28160:SF1">
    <property type="entry name" value="LARGE RIBOSOMAL SUBUNIT PROTEIN ML57"/>
    <property type="match status" value="1"/>
</dbReference>
<dbReference type="InterPro" id="IPR000999">
    <property type="entry name" value="RNase_III_dom"/>
</dbReference>
<dbReference type="SMART" id="SM00535">
    <property type="entry name" value="RIBOc"/>
    <property type="match status" value="1"/>
</dbReference>
<dbReference type="EMBL" id="BSXN01000092">
    <property type="protein sequence ID" value="GME67054.1"/>
    <property type="molecule type" value="Genomic_DNA"/>
</dbReference>
<evidence type="ECO:0000313" key="3">
    <source>
        <dbReference type="Proteomes" id="UP001165120"/>
    </source>
</evidence>
<gene>
    <name evidence="2" type="ORF">Cboi02_000048600</name>
</gene>
<protein>
    <submittedName>
        <fullName evidence="2">Unnamed protein product</fullName>
    </submittedName>
</protein>
<dbReference type="Gene3D" id="1.10.1520.10">
    <property type="entry name" value="Ribonuclease III domain"/>
    <property type="match status" value="1"/>
</dbReference>
<dbReference type="Proteomes" id="UP001165120">
    <property type="component" value="Unassembled WGS sequence"/>
</dbReference>
<dbReference type="Pfam" id="PF14622">
    <property type="entry name" value="Ribonucleas_3_3"/>
    <property type="match status" value="1"/>
</dbReference>
<dbReference type="InterPro" id="IPR040030">
    <property type="entry name" value="Ribosomal_mL57"/>
</dbReference>
<accession>A0A9W6WEI4</accession>
<dbReference type="SUPFAM" id="SSF69065">
    <property type="entry name" value="RNase III domain-like"/>
    <property type="match status" value="1"/>
</dbReference>
<keyword evidence="3" id="KW-1185">Reference proteome</keyword>